<name>A0A545AZ61_9ACTN</name>
<reference evidence="1 2" key="1">
    <citation type="submission" date="2019-07" db="EMBL/GenBank/DDBJ databases">
        <title>Cryptosporangium phraense sp. nov., isolated from plant litter.</title>
        <authorList>
            <person name="Suriyachadkun C."/>
        </authorList>
    </citation>
    <scope>NUCLEOTIDE SEQUENCE [LARGE SCALE GENOMIC DNA]</scope>
    <source>
        <strain evidence="1 2">A-T 5661</strain>
    </source>
</reference>
<proteinExistence type="predicted"/>
<accession>A0A545AZ61</accession>
<keyword evidence="1" id="KW-0436">Ligase</keyword>
<protein>
    <submittedName>
        <fullName evidence="1">Phenylacetate--CoA ligase</fullName>
    </submittedName>
</protein>
<dbReference type="GO" id="GO:0016874">
    <property type="term" value="F:ligase activity"/>
    <property type="evidence" value="ECO:0007669"/>
    <property type="project" value="UniProtKB-KW"/>
</dbReference>
<dbReference type="AlphaFoldDB" id="A0A545AZ61"/>
<dbReference type="Proteomes" id="UP000317982">
    <property type="component" value="Unassembled WGS sequence"/>
</dbReference>
<dbReference type="RefSeq" id="WP_142703145.1">
    <property type="nucleotide sequence ID" value="NZ_VIRS01000002.1"/>
</dbReference>
<comment type="caution">
    <text evidence="1">The sequence shown here is derived from an EMBL/GenBank/DDBJ whole genome shotgun (WGS) entry which is preliminary data.</text>
</comment>
<gene>
    <name evidence="1" type="ORF">FL583_04400</name>
</gene>
<keyword evidence="2" id="KW-1185">Reference proteome</keyword>
<sequence length="43" mass="4654">MLNLEVIDDVRLDELPEGLAGELVETTSTLGEQTNMVAFGSFV</sequence>
<organism evidence="1 2">
    <name type="scientific">Cryptosporangium phraense</name>
    <dbReference type="NCBI Taxonomy" id="2593070"/>
    <lineage>
        <taxon>Bacteria</taxon>
        <taxon>Bacillati</taxon>
        <taxon>Actinomycetota</taxon>
        <taxon>Actinomycetes</taxon>
        <taxon>Cryptosporangiales</taxon>
        <taxon>Cryptosporangiaceae</taxon>
        <taxon>Cryptosporangium</taxon>
    </lineage>
</organism>
<evidence type="ECO:0000313" key="2">
    <source>
        <dbReference type="Proteomes" id="UP000317982"/>
    </source>
</evidence>
<dbReference type="EMBL" id="VIRS01000002">
    <property type="protein sequence ID" value="TQS46627.1"/>
    <property type="molecule type" value="Genomic_DNA"/>
</dbReference>
<dbReference type="InParanoid" id="A0A545AZ61"/>
<evidence type="ECO:0000313" key="1">
    <source>
        <dbReference type="EMBL" id="TQS46627.1"/>
    </source>
</evidence>